<dbReference type="STRING" id="262004.SAMN04489796_101393"/>
<sequence>MKNKFIIYAIIIFLIGLSVFSIVLSYKVIMNFSSSDIYTLTKFKDDVELSLIVMIANIIGDISLFAYLNKNGILQKMFNIEN</sequence>
<dbReference type="EMBL" id="FNCZ01000001">
    <property type="protein sequence ID" value="SDG72192.1"/>
    <property type="molecule type" value="Genomic_DNA"/>
</dbReference>
<keyword evidence="1" id="KW-1133">Transmembrane helix</keyword>
<accession>A0A1G7WJR9</accession>
<feature type="transmembrane region" description="Helical" evidence="1">
    <location>
        <begin position="49"/>
        <end position="68"/>
    </location>
</feature>
<evidence type="ECO:0000256" key="1">
    <source>
        <dbReference type="SAM" id="Phobius"/>
    </source>
</evidence>
<dbReference type="Proteomes" id="UP000199492">
    <property type="component" value="Unassembled WGS sequence"/>
</dbReference>
<feature type="transmembrane region" description="Helical" evidence="1">
    <location>
        <begin position="7"/>
        <end position="29"/>
    </location>
</feature>
<proteinExistence type="predicted"/>
<organism evidence="2 3">
    <name type="scientific">Winogradskyella thalassocola</name>
    <dbReference type="NCBI Taxonomy" id="262004"/>
    <lineage>
        <taxon>Bacteria</taxon>
        <taxon>Pseudomonadati</taxon>
        <taxon>Bacteroidota</taxon>
        <taxon>Flavobacteriia</taxon>
        <taxon>Flavobacteriales</taxon>
        <taxon>Flavobacteriaceae</taxon>
        <taxon>Winogradskyella</taxon>
    </lineage>
</organism>
<keyword evidence="1" id="KW-0812">Transmembrane</keyword>
<keyword evidence="1" id="KW-0472">Membrane</keyword>
<reference evidence="3" key="1">
    <citation type="submission" date="2016-10" db="EMBL/GenBank/DDBJ databases">
        <authorList>
            <person name="Varghese N."/>
            <person name="Submissions S."/>
        </authorList>
    </citation>
    <scope>NUCLEOTIDE SEQUENCE [LARGE SCALE GENOMIC DNA]</scope>
    <source>
        <strain evidence="3">DSM 15363</strain>
    </source>
</reference>
<name>A0A1G7WJR9_9FLAO</name>
<evidence type="ECO:0000313" key="2">
    <source>
        <dbReference type="EMBL" id="SDG72192.1"/>
    </source>
</evidence>
<protein>
    <submittedName>
        <fullName evidence="2">Uncharacterized protein</fullName>
    </submittedName>
</protein>
<dbReference type="AlphaFoldDB" id="A0A1G7WJR9"/>
<gene>
    <name evidence="2" type="ORF">SAMN04489796_101393</name>
</gene>
<keyword evidence="3" id="KW-1185">Reference proteome</keyword>
<evidence type="ECO:0000313" key="3">
    <source>
        <dbReference type="Proteomes" id="UP000199492"/>
    </source>
</evidence>